<reference evidence="1" key="1">
    <citation type="submission" date="2011-01" db="EMBL/GenBank/DDBJ databases">
        <title>The Genome Sequence of Nematocida parisii strain ERTm3.</title>
        <authorList>
            <consortium name="The Broad Institute Genome Sequencing Platform"/>
            <consortium name="The Broad Institute Genome Sequencing Center for Infectious Disease"/>
            <person name="Cuomo C."/>
            <person name="Troemel E."/>
            <person name="Young S.K."/>
            <person name="Zeng Q."/>
            <person name="Gargeya S."/>
            <person name="Fitzgerald M."/>
            <person name="Haas B."/>
            <person name="Abouelleil A."/>
            <person name="Alvarado L."/>
            <person name="Arachchi H.M."/>
            <person name="Berlin A."/>
            <person name="Chapman S.B."/>
            <person name="Gearin G."/>
            <person name="Goldberg J."/>
            <person name="Griggs A."/>
            <person name="Gujja S."/>
            <person name="Hansen M."/>
            <person name="Heiman D."/>
            <person name="Howarth C."/>
            <person name="Larimer J."/>
            <person name="Lui A."/>
            <person name="MacDonald P.J.P."/>
            <person name="McCowen C."/>
            <person name="Montmayeur A."/>
            <person name="Murphy C."/>
            <person name="Neiman D."/>
            <person name="Pearson M."/>
            <person name="Priest M."/>
            <person name="Roberts A."/>
            <person name="Saif S."/>
            <person name="Shea T."/>
            <person name="Sisk P."/>
            <person name="Stolte C."/>
            <person name="Sykes S."/>
            <person name="Wortman J."/>
            <person name="Nusbaum C."/>
            <person name="Birren B."/>
        </authorList>
    </citation>
    <scope>NUCLEOTIDE SEQUENCE</scope>
    <source>
        <strain evidence="1">ERTm3</strain>
    </source>
</reference>
<name>I3EJG1_NEMP3</name>
<sequence>MALVSTKEEKKHRNRLKLYESFKTFIPSFLSPAITPFSVYRHPFTSVLVSYCTTGHITDRISTVYTTPQHTVDKTILKLPQKRLKVSFPEKFSFTAPGSFNANLNLNPCCNGKKNNKSSFRKKKRTYD</sequence>
<protein>
    <submittedName>
        <fullName evidence="1">Uncharacterized protein</fullName>
    </submittedName>
</protein>
<dbReference type="EMBL" id="GL870876">
    <property type="protein sequence ID" value="EIJ89358.1"/>
    <property type="molecule type" value="Genomic_DNA"/>
</dbReference>
<evidence type="ECO:0000313" key="2">
    <source>
        <dbReference type="Proteomes" id="UP000002872"/>
    </source>
</evidence>
<dbReference type="AlphaFoldDB" id="I3EJG1"/>
<gene>
    <name evidence="1" type="ORF">NEQG_00128</name>
</gene>
<proteinExistence type="predicted"/>
<evidence type="ECO:0000313" key="1">
    <source>
        <dbReference type="EMBL" id="EIJ89358.1"/>
    </source>
</evidence>
<dbReference type="HOGENOM" id="CLU_1960157_0_0_1"/>
<dbReference type="InParanoid" id="I3EJG1"/>
<dbReference type="OrthoDB" id="10291106at2759"/>
<dbReference type="VEuPathDB" id="MicrosporidiaDB:NEQG_00128"/>
<keyword evidence="2" id="KW-1185">Reference proteome</keyword>
<organism evidence="1 2">
    <name type="scientific">Nematocida parisii (strain ERTm3)</name>
    <name type="common">Nematode killer fungus</name>
    <dbReference type="NCBI Taxonomy" id="935791"/>
    <lineage>
        <taxon>Eukaryota</taxon>
        <taxon>Fungi</taxon>
        <taxon>Fungi incertae sedis</taxon>
        <taxon>Microsporidia</taxon>
        <taxon>Nematocida</taxon>
    </lineage>
</organism>
<dbReference type="Proteomes" id="UP000002872">
    <property type="component" value="Unassembled WGS sequence"/>
</dbReference>
<accession>I3EJG1</accession>